<reference evidence="2" key="1">
    <citation type="submission" date="2021-01" db="EMBL/GenBank/DDBJ databases">
        <title>Whole genome shotgun sequence of Actinoplanes rishiriensis NBRC 108556.</title>
        <authorList>
            <person name="Komaki H."/>
            <person name="Tamura T."/>
        </authorList>
    </citation>
    <scope>NUCLEOTIDE SEQUENCE</scope>
    <source>
        <strain evidence="2">NBRC 108556</strain>
    </source>
</reference>
<feature type="signal peptide" evidence="1">
    <location>
        <begin position="1"/>
        <end position="23"/>
    </location>
</feature>
<name>A0A919KAC9_9ACTN</name>
<evidence type="ECO:0000256" key="1">
    <source>
        <dbReference type="SAM" id="SignalP"/>
    </source>
</evidence>
<evidence type="ECO:0000313" key="3">
    <source>
        <dbReference type="Proteomes" id="UP000636960"/>
    </source>
</evidence>
<dbReference type="AlphaFoldDB" id="A0A919KAC9"/>
<feature type="chain" id="PRO_5039512221" evidence="1">
    <location>
        <begin position="24"/>
        <end position="205"/>
    </location>
</feature>
<keyword evidence="3" id="KW-1185">Reference proteome</keyword>
<keyword evidence="1" id="KW-0732">Signal</keyword>
<sequence length="205" mass="21728">MAAASIAASALLAGLLTSHVQRAREWAHGGDDLTVDVQVRLANPQTFGAVAVQLGVPFGASTHNPAVQQFVVVRVQWSGNPRQSDSLQLLVLDGRLTPPRPLAADAGWNSAGKTGSLWSTAYESLAEHYDWLAGVAAANYTDTAGRSRLPAAAVHAGTGHAGTVTGWYWQWGDDPIDFSDPHEVIVALVDVDDAGEIRWARRISG</sequence>
<evidence type="ECO:0000313" key="2">
    <source>
        <dbReference type="EMBL" id="GIF02408.1"/>
    </source>
</evidence>
<dbReference type="EMBL" id="BOMV01000135">
    <property type="protein sequence ID" value="GIF02408.1"/>
    <property type="molecule type" value="Genomic_DNA"/>
</dbReference>
<proteinExistence type="predicted"/>
<dbReference type="Proteomes" id="UP000636960">
    <property type="component" value="Unassembled WGS sequence"/>
</dbReference>
<organism evidence="2 3">
    <name type="scientific">Paractinoplanes rishiriensis</name>
    <dbReference type="NCBI Taxonomy" id="1050105"/>
    <lineage>
        <taxon>Bacteria</taxon>
        <taxon>Bacillati</taxon>
        <taxon>Actinomycetota</taxon>
        <taxon>Actinomycetes</taxon>
        <taxon>Micromonosporales</taxon>
        <taxon>Micromonosporaceae</taxon>
        <taxon>Paractinoplanes</taxon>
    </lineage>
</organism>
<accession>A0A919KAC9</accession>
<gene>
    <name evidence="2" type="ORF">Ari01nite_98720</name>
</gene>
<comment type="caution">
    <text evidence="2">The sequence shown here is derived from an EMBL/GenBank/DDBJ whole genome shotgun (WGS) entry which is preliminary data.</text>
</comment>
<protein>
    <submittedName>
        <fullName evidence="2">Uncharacterized protein</fullName>
    </submittedName>
</protein>